<dbReference type="Proteomes" id="UP000599523">
    <property type="component" value="Unassembled WGS sequence"/>
</dbReference>
<dbReference type="RefSeq" id="WP_168986347.1">
    <property type="nucleotide sequence ID" value="NZ_CAWPHM010000264.1"/>
</dbReference>
<protein>
    <submittedName>
        <fullName evidence="2">RES domain-containing protein</fullName>
    </submittedName>
</protein>
<dbReference type="Pfam" id="PF08808">
    <property type="entry name" value="RES"/>
    <property type="match status" value="1"/>
</dbReference>
<keyword evidence="3" id="KW-1185">Reference proteome</keyword>
<feature type="domain" description="RES" evidence="1">
    <location>
        <begin position="73"/>
        <end position="208"/>
    </location>
</feature>
<dbReference type="EMBL" id="WTVM01000003">
    <property type="protein sequence ID" value="NMG01555.1"/>
    <property type="molecule type" value="Genomic_DNA"/>
</dbReference>
<dbReference type="SMART" id="SM00953">
    <property type="entry name" value="RES"/>
    <property type="match status" value="1"/>
</dbReference>
<comment type="caution">
    <text evidence="2">The sequence shown here is derived from an EMBL/GenBank/DDBJ whole genome shotgun (WGS) entry which is preliminary data.</text>
</comment>
<evidence type="ECO:0000313" key="3">
    <source>
        <dbReference type="Proteomes" id="UP000599523"/>
    </source>
</evidence>
<reference evidence="2" key="1">
    <citation type="submission" date="2019-12" db="EMBL/GenBank/DDBJ databases">
        <title>Comparative genomics gives insights into the taxonomy of the Azoarcus-Aromatoleum group and reveals separate origins of nif in the plant-associated Azoarcus and non-plant-associated Aromatoleum sub-groups.</title>
        <authorList>
            <person name="Lafos M."/>
            <person name="Maluk M."/>
            <person name="Batista M."/>
            <person name="Junghare M."/>
            <person name="Carmona M."/>
            <person name="Faoro H."/>
            <person name="Cruz L.M."/>
            <person name="Battistoni F."/>
            <person name="De Souza E."/>
            <person name="Pedrosa F."/>
            <person name="Chen W.-M."/>
            <person name="Poole P.S."/>
            <person name="Dixon R.A."/>
            <person name="James E.K."/>
        </authorList>
    </citation>
    <scope>NUCLEOTIDE SEQUENCE</scope>
    <source>
        <strain evidence="2">NSC3</strain>
    </source>
</reference>
<dbReference type="AlphaFoldDB" id="A0A972J8E7"/>
<proteinExistence type="predicted"/>
<dbReference type="InterPro" id="IPR014914">
    <property type="entry name" value="RES_dom"/>
</dbReference>
<organism evidence="2 3">
    <name type="scientific">Azoarcus taiwanensis</name>
    <dbReference type="NCBI Taxonomy" id="666964"/>
    <lineage>
        <taxon>Bacteria</taxon>
        <taxon>Pseudomonadati</taxon>
        <taxon>Pseudomonadota</taxon>
        <taxon>Betaproteobacteria</taxon>
        <taxon>Rhodocyclales</taxon>
        <taxon>Zoogloeaceae</taxon>
        <taxon>Azoarcus</taxon>
    </lineage>
</organism>
<accession>A0A972J8E7</accession>
<gene>
    <name evidence="2" type="ORF">GPA21_01015</name>
</gene>
<evidence type="ECO:0000259" key="1">
    <source>
        <dbReference type="SMART" id="SM00953"/>
    </source>
</evidence>
<sequence length="241" mass="27433">MSANTWTHIELASERLPWQGQGWRMVEAQHKVATMEIVGGNLGAQATLEQILEDSKPPVPAEAKGLHWLLSTPFRYRPLDQGSRFRSRHDPGVFYGAEARETALAEAGYWRLRFWLDSDALRERSKSIPVTLFLFGAATEALVDLTRAPFEAHRPDWTHPADYSATQAFARKAREQGVEIIRYQSVRHPPAACLAILTPAAFRHAPQPYPRVDQTWTLHLEPPGRIVFHRDLSDEVFAFDW</sequence>
<name>A0A972J8E7_9RHOO</name>
<evidence type="ECO:0000313" key="2">
    <source>
        <dbReference type="EMBL" id="NMG01555.1"/>
    </source>
</evidence>